<dbReference type="SUPFAM" id="SSF110395">
    <property type="entry name" value="CutC-like"/>
    <property type="match status" value="1"/>
</dbReference>
<dbReference type="PANTHER" id="PTHR12598">
    <property type="entry name" value="COPPER HOMEOSTASIS PROTEIN CUTC"/>
    <property type="match status" value="1"/>
</dbReference>
<dbReference type="Gene3D" id="3.20.20.380">
    <property type="entry name" value="Copper homeostasis (CutC) domain"/>
    <property type="match status" value="1"/>
</dbReference>
<proteinExistence type="inferred from homology"/>
<evidence type="ECO:0000313" key="3">
    <source>
        <dbReference type="EMBL" id="SFL50658.1"/>
    </source>
</evidence>
<dbReference type="InterPro" id="IPR005627">
    <property type="entry name" value="CutC-like"/>
</dbReference>
<keyword evidence="2" id="KW-0963">Cytoplasm</keyword>
<name>A0A1I4I899_9LACT</name>
<dbReference type="Proteomes" id="UP000181969">
    <property type="component" value="Unassembled WGS sequence"/>
</dbReference>
<comment type="similarity">
    <text evidence="1 2">Belongs to the CutC family.</text>
</comment>
<dbReference type="GO" id="GO:0005737">
    <property type="term" value="C:cytoplasm"/>
    <property type="evidence" value="ECO:0007669"/>
    <property type="project" value="UniProtKB-SubCell"/>
</dbReference>
<sequence length="208" mass="22596">MIIRELCVENFTEIPQAIAAGVERIELCDNLAVGGTTPSYGVIQQAAEFIGDQKTTLAVIIRPRGGNFVYNSYELKIMENDILKAIEAGAQNLVLGALTEDNQIDLEALETLLVASQGLPVTFHMAFDEIEDQYKAIDTLIEAGVEKILMHGDSLDKPLNTDKIADLVKYANGRIAIIIGGGVTVNNFEEYAKLTGTNFVHGTKIIAK</sequence>
<dbReference type="InterPro" id="IPR036822">
    <property type="entry name" value="CutC-like_dom_sf"/>
</dbReference>
<dbReference type="PANTHER" id="PTHR12598:SF0">
    <property type="entry name" value="COPPER HOMEOSTASIS PROTEIN CUTC HOMOLOG"/>
    <property type="match status" value="1"/>
</dbReference>
<dbReference type="AlphaFoldDB" id="A0A1I4I899"/>
<dbReference type="RefSeq" id="WP_074751705.1">
    <property type="nucleotide sequence ID" value="NZ_FOTJ01000014.1"/>
</dbReference>
<reference evidence="3 4" key="1">
    <citation type="submission" date="2016-10" db="EMBL/GenBank/DDBJ databases">
        <authorList>
            <person name="de Groot N.N."/>
        </authorList>
    </citation>
    <scope>NUCLEOTIDE SEQUENCE [LARGE SCALE GENOMIC DNA]</scope>
    <source>
        <strain evidence="3 4">M79</strain>
    </source>
</reference>
<dbReference type="OrthoDB" id="9815677at2"/>
<dbReference type="HAMAP" id="MF_00795">
    <property type="entry name" value="CutC"/>
    <property type="match status" value="1"/>
</dbReference>
<comment type="caution">
    <text evidence="2">Once thought to be involved in copper homeostasis, experiments in E.coli have shown this is not the case.</text>
</comment>
<comment type="subcellular location">
    <subcellularLocation>
        <location evidence="2">Cytoplasm</location>
    </subcellularLocation>
</comment>
<dbReference type="GO" id="GO:0005507">
    <property type="term" value="F:copper ion binding"/>
    <property type="evidence" value="ECO:0007669"/>
    <property type="project" value="TreeGrafter"/>
</dbReference>
<protein>
    <recommendedName>
        <fullName evidence="2">PF03932 family protein CutC</fullName>
    </recommendedName>
</protein>
<dbReference type="Pfam" id="PF03932">
    <property type="entry name" value="CutC"/>
    <property type="match status" value="1"/>
</dbReference>
<gene>
    <name evidence="2" type="primary">cutC</name>
    <name evidence="3" type="ORF">SAMN05216438_1142</name>
</gene>
<organism evidence="3 4">
    <name type="scientific">Lactococcus garvieae</name>
    <dbReference type="NCBI Taxonomy" id="1363"/>
    <lineage>
        <taxon>Bacteria</taxon>
        <taxon>Bacillati</taxon>
        <taxon>Bacillota</taxon>
        <taxon>Bacilli</taxon>
        <taxon>Lactobacillales</taxon>
        <taxon>Streptococcaceae</taxon>
        <taxon>Lactococcus</taxon>
    </lineage>
</organism>
<accession>A0A1I4I899</accession>
<evidence type="ECO:0000256" key="2">
    <source>
        <dbReference type="HAMAP-Rule" id="MF_00795"/>
    </source>
</evidence>
<evidence type="ECO:0000313" key="4">
    <source>
        <dbReference type="Proteomes" id="UP000181969"/>
    </source>
</evidence>
<dbReference type="EMBL" id="FOTJ01000014">
    <property type="protein sequence ID" value="SFL50658.1"/>
    <property type="molecule type" value="Genomic_DNA"/>
</dbReference>
<evidence type="ECO:0000256" key="1">
    <source>
        <dbReference type="ARBA" id="ARBA00007768"/>
    </source>
</evidence>